<dbReference type="GO" id="GO:0030313">
    <property type="term" value="C:cell envelope"/>
    <property type="evidence" value="ECO:0007669"/>
    <property type="project" value="UniProtKB-SubCell"/>
</dbReference>
<protein>
    <submittedName>
        <fullName evidence="8">Membrane fusion protein (Multidrug efflux system)</fullName>
    </submittedName>
</protein>
<dbReference type="EMBL" id="JACHHI010000001">
    <property type="protein sequence ID" value="MBB6477042.1"/>
    <property type="molecule type" value="Genomic_DNA"/>
</dbReference>
<evidence type="ECO:0000313" key="9">
    <source>
        <dbReference type="Proteomes" id="UP000591941"/>
    </source>
</evidence>
<dbReference type="Pfam" id="PF25967">
    <property type="entry name" value="RND-MFP_C"/>
    <property type="match status" value="1"/>
</dbReference>
<dbReference type="Pfam" id="PF25944">
    <property type="entry name" value="Beta-barrel_RND"/>
    <property type="match status" value="1"/>
</dbReference>
<dbReference type="Gene3D" id="2.40.50.100">
    <property type="match status" value="1"/>
</dbReference>
<reference evidence="8 9" key="1">
    <citation type="submission" date="2020-08" db="EMBL/GenBank/DDBJ databases">
        <title>Genomic Encyclopedia of Type Strains, Phase IV (KMG-IV): sequencing the most valuable type-strain genomes for metagenomic binning, comparative biology and taxonomic classification.</title>
        <authorList>
            <person name="Goeker M."/>
        </authorList>
    </citation>
    <scope>NUCLEOTIDE SEQUENCE [LARGE SCALE GENOMIC DNA]</scope>
    <source>
        <strain evidence="8 9">DSM 21255</strain>
    </source>
</reference>
<evidence type="ECO:0000259" key="4">
    <source>
        <dbReference type="Pfam" id="PF25876"/>
    </source>
</evidence>
<name>A0A841R366_9FIRM</name>
<dbReference type="SUPFAM" id="SSF111369">
    <property type="entry name" value="HlyD-like secretion proteins"/>
    <property type="match status" value="1"/>
</dbReference>
<dbReference type="Gene3D" id="2.40.30.170">
    <property type="match status" value="1"/>
</dbReference>
<comment type="caution">
    <text evidence="8">The sequence shown here is derived from an EMBL/GenBank/DDBJ whole genome shotgun (WGS) entry which is preliminary data.</text>
</comment>
<comment type="similarity">
    <text evidence="2">Belongs to the membrane fusion protein (MFP) (TC 8.A.1) family.</text>
</comment>
<proteinExistence type="inferred from homology"/>
<evidence type="ECO:0000259" key="7">
    <source>
        <dbReference type="Pfam" id="PF25967"/>
    </source>
</evidence>
<feature type="domain" description="Multidrug resistance protein MdtA-like beta-barrel" evidence="6">
    <location>
        <begin position="214"/>
        <end position="294"/>
    </location>
</feature>
<dbReference type="Gene3D" id="2.40.420.20">
    <property type="match status" value="1"/>
</dbReference>
<dbReference type="Pfam" id="PF25917">
    <property type="entry name" value="BSH_RND"/>
    <property type="match status" value="1"/>
</dbReference>
<dbReference type="GO" id="GO:0005886">
    <property type="term" value="C:plasma membrane"/>
    <property type="evidence" value="ECO:0007669"/>
    <property type="project" value="TreeGrafter"/>
</dbReference>
<dbReference type="InterPro" id="IPR058626">
    <property type="entry name" value="MdtA-like_b-barrel"/>
</dbReference>
<dbReference type="PANTHER" id="PTHR30158">
    <property type="entry name" value="ACRA/E-RELATED COMPONENT OF DRUG EFFLUX TRANSPORTER"/>
    <property type="match status" value="1"/>
</dbReference>
<dbReference type="InterPro" id="IPR058627">
    <property type="entry name" value="MdtA-like_C"/>
</dbReference>
<feature type="domain" description="Multidrug resistance protein MdtA-like C-terminal permuted SH3" evidence="7">
    <location>
        <begin position="303"/>
        <end position="361"/>
    </location>
</feature>
<feature type="domain" description="Multidrug resistance protein MdtA-like alpha-helical hairpin" evidence="4">
    <location>
        <begin position="109"/>
        <end position="167"/>
    </location>
</feature>
<evidence type="ECO:0000259" key="6">
    <source>
        <dbReference type="Pfam" id="PF25944"/>
    </source>
</evidence>
<evidence type="ECO:0000256" key="2">
    <source>
        <dbReference type="ARBA" id="ARBA00009477"/>
    </source>
</evidence>
<accession>A0A841R366</accession>
<dbReference type="Pfam" id="PF25876">
    <property type="entry name" value="HH_MFP_RND"/>
    <property type="match status" value="1"/>
</dbReference>
<dbReference type="InterPro" id="IPR006143">
    <property type="entry name" value="RND_pump_MFP"/>
</dbReference>
<comment type="subcellular location">
    <subcellularLocation>
        <location evidence="1">Cell envelope</location>
    </subcellularLocation>
</comment>
<dbReference type="InterPro" id="IPR058625">
    <property type="entry name" value="MdtA-like_BSH"/>
</dbReference>
<evidence type="ECO:0000313" key="8">
    <source>
        <dbReference type="EMBL" id="MBB6477042.1"/>
    </source>
</evidence>
<gene>
    <name evidence="8" type="ORF">HNR45_000064</name>
</gene>
<dbReference type="AlphaFoldDB" id="A0A841R366"/>
<dbReference type="RefSeq" id="WP_235020570.1">
    <property type="nucleotide sequence ID" value="NZ_CABWNB010000001.1"/>
</dbReference>
<dbReference type="Gene3D" id="1.10.287.470">
    <property type="entry name" value="Helix hairpin bin"/>
    <property type="match status" value="1"/>
</dbReference>
<keyword evidence="3" id="KW-0175">Coiled coil</keyword>
<feature type="coiled-coil region" evidence="3">
    <location>
        <begin position="102"/>
        <end position="129"/>
    </location>
</feature>
<keyword evidence="9" id="KW-1185">Reference proteome</keyword>
<dbReference type="GeneID" id="93485348"/>
<feature type="domain" description="Multidrug resistance protein MdtA-like barrel-sandwich hybrid" evidence="5">
    <location>
        <begin position="69"/>
        <end position="208"/>
    </location>
</feature>
<evidence type="ECO:0000259" key="5">
    <source>
        <dbReference type="Pfam" id="PF25917"/>
    </source>
</evidence>
<evidence type="ECO:0000256" key="3">
    <source>
        <dbReference type="SAM" id="Coils"/>
    </source>
</evidence>
<sequence length="396" mass="42642">MMKRKHIWMALGAVVILALLFWGYGAYQKKAAGAAARQQPPALVNAFTAFQSDTPLLQQYSGHVEAQQKVPVQARVTGYIVEKYVQGGQKVTAGQALYRIDARQYQSSLAAAQANTAQARANYESAVQDLERYRTLIAQGAISDQQFTRQQALVEQYLAVVEANEAQASIAGDNVADTVVRAPFSGTLGVDDLPVGNFVAAGQTPLVTISSTDPIFVTFDLTEAEYLKMTQRQNSSGAWGQELKLQLADGSQYGETGQVVVIDQDMSGGGGQFTVKASFTNPQQILRQGMFVQVISDTEIARNSILIPAQAVQPLLDKKIVTVVDAEHKVSQRPVEVGATYGPYVVITSGIVAGDTVVVEGQVKVRNGQTVQVKMLSRDEVEHPQTKQAAPAAGKQ</sequence>
<dbReference type="GO" id="GO:0022857">
    <property type="term" value="F:transmembrane transporter activity"/>
    <property type="evidence" value="ECO:0007669"/>
    <property type="project" value="InterPro"/>
</dbReference>
<organism evidence="8 9">
    <name type="scientific">Negativicoccus succinicivorans</name>
    <dbReference type="NCBI Taxonomy" id="620903"/>
    <lineage>
        <taxon>Bacteria</taxon>
        <taxon>Bacillati</taxon>
        <taxon>Bacillota</taxon>
        <taxon>Negativicutes</taxon>
        <taxon>Veillonellales</taxon>
        <taxon>Veillonellaceae</taxon>
        <taxon>Negativicoccus</taxon>
    </lineage>
</organism>
<dbReference type="Proteomes" id="UP000591941">
    <property type="component" value="Unassembled WGS sequence"/>
</dbReference>
<dbReference type="InterPro" id="IPR058624">
    <property type="entry name" value="MdtA-like_HH"/>
</dbReference>
<dbReference type="GO" id="GO:0046677">
    <property type="term" value="P:response to antibiotic"/>
    <property type="evidence" value="ECO:0007669"/>
    <property type="project" value="TreeGrafter"/>
</dbReference>
<evidence type="ECO:0000256" key="1">
    <source>
        <dbReference type="ARBA" id="ARBA00004196"/>
    </source>
</evidence>
<dbReference type="NCBIfam" id="TIGR01730">
    <property type="entry name" value="RND_mfp"/>
    <property type="match status" value="1"/>
</dbReference>